<dbReference type="AlphaFoldDB" id="A0A517P5J2"/>
<dbReference type="PROSITE" id="PS51257">
    <property type="entry name" value="PROKAR_LIPOPROTEIN"/>
    <property type="match status" value="1"/>
</dbReference>
<name>A0A517P5J2_9PLAN</name>
<protein>
    <submittedName>
        <fullName evidence="1">Uncharacterized protein</fullName>
    </submittedName>
</protein>
<proteinExistence type="predicted"/>
<accession>A0A517P5J2</accession>
<gene>
    <name evidence="1" type="ORF">CA12_07260</name>
</gene>
<dbReference type="RefSeq" id="WP_165700530.1">
    <property type="nucleotide sequence ID" value="NZ_CP036265.1"/>
</dbReference>
<keyword evidence="2" id="KW-1185">Reference proteome</keyword>
<dbReference type="KEGG" id="acaf:CA12_07260"/>
<reference evidence="1 2" key="1">
    <citation type="submission" date="2019-02" db="EMBL/GenBank/DDBJ databases">
        <title>Deep-cultivation of Planctomycetes and their phenomic and genomic characterization uncovers novel biology.</title>
        <authorList>
            <person name="Wiegand S."/>
            <person name="Jogler M."/>
            <person name="Boedeker C."/>
            <person name="Pinto D."/>
            <person name="Vollmers J."/>
            <person name="Rivas-Marin E."/>
            <person name="Kohn T."/>
            <person name="Peeters S.H."/>
            <person name="Heuer A."/>
            <person name="Rast P."/>
            <person name="Oberbeckmann S."/>
            <person name="Bunk B."/>
            <person name="Jeske O."/>
            <person name="Meyerdierks A."/>
            <person name="Storesund J.E."/>
            <person name="Kallscheuer N."/>
            <person name="Luecker S."/>
            <person name="Lage O.M."/>
            <person name="Pohl T."/>
            <person name="Merkel B.J."/>
            <person name="Hornburger P."/>
            <person name="Mueller R.-W."/>
            <person name="Bruemmer F."/>
            <person name="Labrenz M."/>
            <person name="Spormann A.M."/>
            <person name="Op den Camp H."/>
            <person name="Overmann J."/>
            <person name="Amann R."/>
            <person name="Jetten M.S.M."/>
            <person name="Mascher T."/>
            <person name="Medema M.H."/>
            <person name="Devos D.P."/>
            <person name="Kaster A.-K."/>
            <person name="Ovreas L."/>
            <person name="Rohde M."/>
            <person name="Galperin M.Y."/>
            <person name="Jogler C."/>
        </authorList>
    </citation>
    <scope>NUCLEOTIDE SEQUENCE [LARGE SCALE GENOMIC DNA]</scope>
    <source>
        <strain evidence="1 2">CA12</strain>
    </source>
</reference>
<dbReference type="EMBL" id="CP036265">
    <property type="protein sequence ID" value="QDT14649.1"/>
    <property type="molecule type" value="Genomic_DNA"/>
</dbReference>
<evidence type="ECO:0000313" key="1">
    <source>
        <dbReference type="EMBL" id="QDT14649.1"/>
    </source>
</evidence>
<sequence>MLSRPRRRSSLLLAALPAFLLPLSLVGCGVEDRGGEIRQTVTPEEAAAAQAELDASEK</sequence>
<evidence type="ECO:0000313" key="2">
    <source>
        <dbReference type="Proteomes" id="UP000318741"/>
    </source>
</evidence>
<dbReference type="Proteomes" id="UP000318741">
    <property type="component" value="Chromosome"/>
</dbReference>
<organism evidence="1 2">
    <name type="scientific">Alienimonas californiensis</name>
    <dbReference type="NCBI Taxonomy" id="2527989"/>
    <lineage>
        <taxon>Bacteria</taxon>
        <taxon>Pseudomonadati</taxon>
        <taxon>Planctomycetota</taxon>
        <taxon>Planctomycetia</taxon>
        <taxon>Planctomycetales</taxon>
        <taxon>Planctomycetaceae</taxon>
        <taxon>Alienimonas</taxon>
    </lineage>
</organism>